<sequence>MLPPPVRPAAGAGASRLLWERLKPLPQKALHEGRPPAKPASQKPAAAFHAGPDLPVRSR</sequence>
<evidence type="ECO:0000256" key="1">
    <source>
        <dbReference type="SAM" id="MobiDB-lite"/>
    </source>
</evidence>
<dbReference type="AlphaFoldDB" id="A0A919FAD6"/>
<reference evidence="2" key="2">
    <citation type="submission" date="2020-09" db="EMBL/GenBank/DDBJ databases">
        <authorList>
            <person name="Sun Q."/>
            <person name="Ohkuma M."/>
        </authorList>
    </citation>
    <scope>NUCLEOTIDE SEQUENCE</scope>
    <source>
        <strain evidence="2">JCM 13306</strain>
    </source>
</reference>
<feature type="compositionally biased region" description="Basic and acidic residues" evidence="1">
    <location>
        <begin position="25"/>
        <end position="35"/>
    </location>
</feature>
<keyword evidence="3" id="KW-1185">Reference proteome</keyword>
<protein>
    <submittedName>
        <fullName evidence="2">Uncharacterized protein</fullName>
    </submittedName>
</protein>
<name>A0A919FAD6_9XANT</name>
<comment type="caution">
    <text evidence="2">The sequence shown here is derived from an EMBL/GenBank/DDBJ whole genome shotgun (WGS) entry which is preliminary data.</text>
</comment>
<accession>A0A919FAD6</accession>
<gene>
    <name evidence="2" type="ORF">GCM10009090_31350</name>
</gene>
<reference evidence="2" key="1">
    <citation type="journal article" date="2014" name="Int. J. Syst. Evol. Microbiol.">
        <title>Complete genome sequence of Corynebacterium casei LMG S-19264T (=DSM 44701T), isolated from a smear-ripened cheese.</title>
        <authorList>
            <consortium name="US DOE Joint Genome Institute (JGI-PGF)"/>
            <person name="Walter F."/>
            <person name="Albersmeier A."/>
            <person name="Kalinowski J."/>
            <person name="Ruckert C."/>
        </authorList>
    </citation>
    <scope>NUCLEOTIDE SEQUENCE</scope>
    <source>
        <strain evidence="2">JCM 13306</strain>
    </source>
</reference>
<evidence type="ECO:0000313" key="3">
    <source>
        <dbReference type="Proteomes" id="UP000623958"/>
    </source>
</evidence>
<feature type="region of interest" description="Disordered" evidence="1">
    <location>
        <begin position="25"/>
        <end position="59"/>
    </location>
</feature>
<evidence type="ECO:0000313" key="2">
    <source>
        <dbReference type="EMBL" id="GHH58495.1"/>
    </source>
</evidence>
<proteinExistence type="predicted"/>
<dbReference type="Proteomes" id="UP000623958">
    <property type="component" value="Unassembled WGS sequence"/>
</dbReference>
<dbReference type="EMBL" id="BNBA01000031">
    <property type="protein sequence ID" value="GHH58495.1"/>
    <property type="molecule type" value="Genomic_DNA"/>
</dbReference>
<organism evidence="2 3">
    <name type="scientific">Xanthomonas boreopolis</name>
    <dbReference type="NCBI Taxonomy" id="86183"/>
    <lineage>
        <taxon>Bacteria</taxon>
        <taxon>Pseudomonadati</taxon>
        <taxon>Pseudomonadota</taxon>
        <taxon>Gammaproteobacteria</taxon>
        <taxon>Lysobacterales</taxon>
        <taxon>Lysobacteraceae</taxon>
        <taxon>Xanthomonas</taxon>
    </lineage>
</organism>